<protein>
    <recommendedName>
        <fullName evidence="6">HlyD family secretion protein</fullName>
    </recommendedName>
</protein>
<evidence type="ECO:0000256" key="2">
    <source>
        <dbReference type="ARBA" id="ARBA00023054"/>
    </source>
</evidence>
<sequence>MAGRFETLIRSNQVRVAVATSMAALGLWAFAPYVTTEVGGEAFVNAPIIRMASPIPGIVATDLPPPGSAITTSRTARLVTARLIDTGPLAALKGQQAALISVRDLALRQIAELTSASARAASRSARFGQAASARLAATTRAAHEALAACEAEAAEAVLQRDRIEALAAQRFATFTQRDRLRAQALASARRCAALKDQAMALAIETRAAGHGLYLAGAAMDAPYGDQQRDRLLLRRQELESVVADAEARLAELARQIAAEEERLARASAFDARLPAGTVVWSQPAPRGTTVAPGSNLLELADCNRRYVEVALPERRMEAILPGSPAKVRLIGSDEWLAGRVASIAEAAAQRDGAMLAANPDKEARALSVQISLPPPASLARRCDVGRLAEVRFPRWK</sequence>
<evidence type="ECO:0000256" key="3">
    <source>
        <dbReference type="SAM" id="Coils"/>
    </source>
</evidence>
<evidence type="ECO:0000313" key="5">
    <source>
        <dbReference type="Proteomes" id="UP000216991"/>
    </source>
</evidence>
<dbReference type="PANTHER" id="PTHR32347:SF29">
    <property type="entry name" value="UPF0194 MEMBRANE PROTEIN YBHG"/>
    <property type="match status" value="1"/>
</dbReference>
<comment type="subcellular location">
    <subcellularLocation>
        <location evidence="1">Cell envelope</location>
    </subcellularLocation>
</comment>
<keyword evidence="5" id="KW-1185">Reference proteome</keyword>
<reference evidence="4 5" key="1">
    <citation type="submission" date="2017-07" db="EMBL/GenBank/DDBJ databases">
        <title>Sandarakinorhabdus cyanobacteriorum sp. nov., a novel bacterium isolated from cyanobacterial aggregates in a eutrophic lake.</title>
        <authorList>
            <person name="Cai H."/>
        </authorList>
    </citation>
    <scope>NUCLEOTIDE SEQUENCE [LARGE SCALE GENOMIC DNA]</scope>
    <source>
        <strain evidence="4 5">TH057</strain>
    </source>
</reference>
<dbReference type="Proteomes" id="UP000216991">
    <property type="component" value="Unassembled WGS sequence"/>
</dbReference>
<evidence type="ECO:0000313" key="4">
    <source>
        <dbReference type="EMBL" id="OYQ31290.1"/>
    </source>
</evidence>
<dbReference type="AlphaFoldDB" id="A0A255YS59"/>
<name>A0A255YS59_9SPHN</name>
<evidence type="ECO:0000256" key="1">
    <source>
        <dbReference type="ARBA" id="ARBA00004196"/>
    </source>
</evidence>
<dbReference type="PANTHER" id="PTHR32347">
    <property type="entry name" value="EFFLUX SYSTEM COMPONENT YKNX-RELATED"/>
    <property type="match status" value="1"/>
</dbReference>
<dbReference type="InterPro" id="IPR050465">
    <property type="entry name" value="UPF0194_transport"/>
</dbReference>
<keyword evidence="2 3" id="KW-0175">Coiled coil</keyword>
<dbReference type="GO" id="GO:0030313">
    <property type="term" value="C:cell envelope"/>
    <property type="evidence" value="ECO:0007669"/>
    <property type="project" value="UniProtKB-SubCell"/>
</dbReference>
<accession>A0A255YS59</accession>
<proteinExistence type="predicted"/>
<dbReference type="Gene3D" id="2.40.30.170">
    <property type="match status" value="1"/>
</dbReference>
<evidence type="ECO:0008006" key="6">
    <source>
        <dbReference type="Google" id="ProtNLM"/>
    </source>
</evidence>
<feature type="coiled-coil region" evidence="3">
    <location>
        <begin position="228"/>
        <end position="269"/>
    </location>
</feature>
<gene>
    <name evidence="4" type="ORF">CHU93_04420</name>
</gene>
<dbReference type="OrthoDB" id="7477732at2"/>
<comment type="caution">
    <text evidence="4">The sequence shown here is derived from an EMBL/GenBank/DDBJ whole genome shotgun (WGS) entry which is preliminary data.</text>
</comment>
<dbReference type="EMBL" id="NOXT01000087">
    <property type="protein sequence ID" value="OYQ31290.1"/>
    <property type="molecule type" value="Genomic_DNA"/>
</dbReference>
<organism evidence="4 5">
    <name type="scientific">Sandarakinorhabdus cyanobacteriorum</name>
    <dbReference type="NCBI Taxonomy" id="1981098"/>
    <lineage>
        <taxon>Bacteria</taxon>
        <taxon>Pseudomonadati</taxon>
        <taxon>Pseudomonadota</taxon>
        <taxon>Alphaproteobacteria</taxon>
        <taxon>Sphingomonadales</taxon>
        <taxon>Sphingosinicellaceae</taxon>
        <taxon>Sandarakinorhabdus</taxon>
    </lineage>
</organism>
<dbReference type="RefSeq" id="WP_094472940.1">
    <property type="nucleotide sequence ID" value="NZ_NOXT01000087.1"/>
</dbReference>